<dbReference type="SUPFAM" id="SSF54909">
    <property type="entry name" value="Dimeric alpha+beta barrel"/>
    <property type="match status" value="1"/>
</dbReference>
<dbReference type="InterPro" id="IPR019887">
    <property type="entry name" value="Tscrpt_reg_AsnC/Lrp_C"/>
</dbReference>
<dbReference type="InterPro" id="IPR036390">
    <property type="entry name" value="WH_DNA-bd_sf"/>
</dbReference>
<dbReference type="AlphaFoldDB" id="A0A6J7P030"/>
<dbReference type="FunFam" id="1.10.10.10:FF:000186">
    <property type="entry name" value="AsnC family transcriptional regulator"/>
    <property type="match status" value="1"/>
</dbReference>
<dbReference type="PRINTS" id="PR00033">
    <property type="entry name" value="HTHASNC"/>
</dbReference>
<evidence type="ECO:0000256" key="3">
    <source>
        <dbReference type="ARBA" id="ARBA00023163"/>
    </source>
</evidence>
<dbReference type="PANTHER" id="PTHR30154:SF53">
    <property type="entry name" value="HTH-TYPE TRANSCRIPTIONAL REGULATOR LRPC"/>
    <property type="match status" value="1"/>
</dbReference>
<dbReference type="PROSITE" id="PS50956">
    <property type="entry name" value="HTH_ASNC_2"/>
    <property type="match status" value="1"/>
</dbReference>
<name>A0A6J7P030_9ZZZZ</name>
<keyword evidence="2" id="KW-0238">DNA-binding</keyword>
<reference evidence="5" key="1">
    <citation type="submission" date="2020-05" db="EMBL/GenBank/DDBJ databases">
        <authorList>
            <person name="Chiriac C."/>
            <person name="Salcher M."/>
            <person name="Ghai R."/>
            <person name="Kavagutti S V."/>
        </authorList>
    </citation>
    <scope>NUCLEOTIDE SEQUENCE</scope>
</reference>
<evidence type="ECO:0000313" key="5">
    <source>
        <dbReference type="EMBL" id="CAB4998601.1"/>
    </source>
</evidence>
<sequence>MDNVDWQIVDELQGDARLSFSELSRRVHLSTPAVSERVRRLERSGLIRGYRADVDPVAAGWAVHAFVRLSCYGPTCILRDPAVVEWPEVLELHRVTGDDCSLIRVVAQSMQGFEQLIDRLSKYGTPSSTLVLSSPLRRSSVQPPAALGDVTA</sequence>
<evidence type="ECO:0000259" key="4">
    <source>
        <dbReference type="PROSITE" id="PS50956"/>
    </source>
</evidence>
<dbReference type="GO" id="GO:0043565">
    <property type="term" value="F:sequence-specific DNA binding"/>
    <property type="evidence" value="ECO:0007669"/>
    <property type="project" value="InterPro"/>
</dbReference>
<dbReference type="InterPro" id="IPR000485">
    <property type="entry name" value="AsnC-type_HTH_dom"/>
</dbReference>
<keyword evidence="1" id="KW-0805">Transcription regulation</keyword>
<dbReference type="Gene3D" id="1.10.10.10">
    <property type="entry name" value="Winged helix-like DNA-binding domain superfamily/Winged helix DNA-binding domain"/>
    <property type="match status" value="1"/>
</dbReference>
<dbReference type="Pfam" id="PF01037">
    <property type="entry name" value="AsnC_trans_reg"/>
    <property type="match status" value="1"/>
</dbReference>
<feature type="domain" description="HTH asnC-type" evidence="4">
    <location>
        <begin position="1"/>
        <end position="62"/>
    </location>
</feature>
<dbReference type="EMBL" id="CAFBOM010000264">
    <property type="protein sequence ID" value="CAB4998601.1"/>
    <property type="molecule type" value="Genomic_DNA"/>
</dbReference>
<accession>A0A6J7P030</accession>
<dbReference type="InterPro" id="IPR011008">
    <property type="entry name" value="Dimeric_a/b-barrel"/>
</dbReference>
<dbReference type="Pfam" id="PF13404">
    <property type="entry name" value="HTH_AsnC-type"/>
    <property type="match status" value="1"/>
</dbReference>
<dbReference type="SMART" id="SM00344">
    <property type="entry name" value="HTH_ASNC"/>
    <property type="match status" value="1"/>
</dbReference>
<protein>
    <submittedName>
        <fullName evidence="5">Unannotated protein</fullName>
    </submittedName>
</protein>
<dbReference type="GO" id="GO:0005829">
    <property type="term" value="C:cytosol"/>
    <property type="evidence" value="ECO:0007669"/>
    <property type="project" value="TreeGrafter"/>
</dbReference>
<dbReference type="PANTHER" id="PTHR30154">
    <property type="entry name" value="LEUCINE-RESPONSIVE REGULATORY PROTEIN"/>
    <property type="match status" value="1"/>
</dbReference>
<dbReference type="SUPFAM" id="SSF46785">
    <property type="entry name" value="Winged helix' DNA-binding domain"/>
    <property type="match status" value="1"/>
</dbReference>
<dbReference type="InterPro" id="IPR011991">
    <property type="entry name" value="ArsR-like_HTH"/>
</dbReference>
<dbReference type="InterPro" id="IPR036388">
    <property type="entry name" value="WH-like_DNA-bd_sf"/>
</dbReference>
<dbReference type="CDD" id="cd00090">
    <property type="entry name" value="HTH_ARSR"/>
    <property type="match status" value="1"/>
</dbReference>
<gene>
    <name evidence="5" type="ORF">UFOPK3957_01439</name>
</gene>
<evidence type="ECO:0000256" key="2">
    <source>
        <dbReference type="ARBA" id="ARBA00023125"/>
    </source>
</evidence>
<evidence type="ECO:0000256" key="1">
    <source>
        <dbReference type="ARBA" id="ARBA00023015"/>
    </source>
</evidence>
<organism evidence="5">
    <name type="scientific">freshwater metagenome</name>
    <dbReference type="NCBI Taxonomy" id="449393"/>
    <lineage>
        <taxon>unclassified sequences</taxon>
        <taxon>metagenomes</taxon>
        <taxon>ecological metagenomes</taxon>
    </lineage>
</organism>
<dbReference type="InterPro" id="IPR019888">
    <property type="entry name" value="Tscrpt_reg_AsnC-like"/>
</dbReference>
<dbReference type="Gene3D" id="3.30.70.920">
    <property type="match status" value="1"/>
</dbReference>
<keyword evidence="3" id="KW-0804">Transcription</keyword>
<proteinExistence type="predicted"/>
<dbReference type="GO" id="GO:0043200">
    <property type="term" value="P:response to amino acid"/>
    <property type="evidence" value="ECO:0007669"/>
    <property type="project" value="TreeGrafter"/>
</dbReference>